<dbReference type="Pfam" id="PF01895">
    <property type="entry name" value="PhoU"/>
    <property type="match status" value="2"/>
</dbReference>
<comment type="similarity">
    <text evidence="2 6">Belongs to the PhoU family.</text>
</comment>
<keyword evidence="9" id="KW-1185">Reference proteome</keyword>
<name>I1YJ59_METFJ</name>
<dbReference type="GO" id="GO:0045936">
    <property type="term" value="P:negative regulation of phosphate metabolic process"/>
    <property type="evidence" value="ECO:0007669"/>
    <property type="project" value="InterPro"/>
</dbReference>
<dbReference type="RefSeq" id="WP_014704372.1">
    <property type="nucleotide sequence ID" value="NC_017856.1"/>
</dbReference>
<dbReference type="GO" id="GO:0005737">
    <property type="term" value="C:cytoplasm"/>
    <property type="evidence" value="ECO:0007669"/>
    <property type="project" value="UniProtKB-SubCell"/>
</dbReference>
<accession>I1YJ59</accession>
<organism evidence="8 9">
    <name type="scientific">Methylophaga frappieri (strain ATCC BAA-2434 / DSM 25690 / JAM7)</name>
    <dbReference type="NCBI Taxonomy" id="754477"/>
    <lineage>
        <taxon>Bacteria</taxon>
        <taxon>Pseudomonadati</taxon>
        <taxon>Pseudomonadota</taxon>
        <taxon>Gammaproteobacteria</taxon>
        <taxon>Thiotrichales</taxon>
        <taxon>Piscirickettsiaceae</taxon>
        <taxon>Methylophaga</taxon>
    </lineage>
</organism>
<keyword evidence="5 6" id="KW-0592">Phosphate transport</keyword>
<dbReference type="AlphaFoldDB" id="I1YJ59"/>
<sequence>MATNQSQHISQQFEKELQDIRSRVLAMGGLVEQQVTQAMEALVTGDAELARQVIGNDDNVNKMDVLIDEECIQIIALRQPAASDLRLVTGILKTITDIERMGDEAVRIARMALNLSDKDRPKKNYRELHSLGVHVRKMLHDALDAFARFDVDSALAVAHEDADVDSEYESILRQLMTYMMEDPRMISRVVDMMWSARSLERIGDHARNVAEHIIYLVEGKDVRHLSVEKIEQVVKGE</sequence>
<evidence type="ECO:0000313" key="8">
    <source>
        <dbReference type="EMBL" id="AFJ02952.1"/>
    </source>
</evidence>
<evidence type="ECO:0000256" key="1">
    <source>
        <dbReference type="ARBA" id="ARBA00004496"/>
    </source>
</evidence>
<reference evidence="8 9" key="1">
    <citation type="journal article" date="2012" name="J. Bacteriol.">
        <title>Complete genome sequences of Methylophaga sp. strain JAM1 and Methylophaga sp. strain JAM7.</title>
        <authorList>
            <person name="Villeneuve C."/>
            <person name="Martineau C."/>
            <person name="Mauffrey F."/>
            <person name="Villemur R."/>
        </authorList>
    </citation>
    <scope>NUCLEOTIDE SEQUENCE [LARGE SCALE GENOMIC DNA]</scope>
    <source>
        <strain evidence="8 9">JAM7</strain>
    </source>
</reference>
<dbReference type="InterPro" id="IPR026022">
    <property type="entry name" value="PhoU_dom"/>
</dbReference>
<proteinExistence type="inferred from homology"/>
<dbReference type="GO" id="GO:0030643">
    <property type="term" value="P:intracellular phosphate ion homeostasis"/>
    <property type="evidence" value="ECO:0007669"/>
    <property type="project" value="InterPro"/>
</dbReference>
<dbReference type="InterPro" id="IPR028366">
    <property type="entry name" value="PhoU"/>
</dbReference>
<dbReference type="FunFam" id="1.20.58.220:FF:000002">
    <property type="entry name" value="Phosphate-specific transport system accessory protein PhoU"/>
    <property type="match status" value="1"/>
</dbReference>
<dbReference type="EMBL" id="CP003380">
    <property type="protein sequence ID" value="AFJ02952.1"/>
    <property type="molecule type" value="Genomic_DNA"/>
</dbReference>
<dbReference type="HOGENOM" id="CLU_078518_2_1_6"/>
<evidence type="ECO:0000256" key="2">
    <source>
        <dbReference type="ARBA" id="ARBA00008107"/>
    </source>
</evidence>
<keyword evidence="3 6" id="KW-0813">Transport</keyword>
<dbReference type="FunFam" id="1.20.58.220:FF:000001">
    <property type="entry name" value="Phosphate-specific transport system accessory protein PhoU"/>
    <property type="match status" value="1"/>
</dbReference>
<dbReference type="KEGG" id="mec:Q7C_1811"/>
<comment type="subcellular location">
    <subcellularLocation>
        <location evidence="1 6">Cytoplasm</location>
    </subcellularLocation>
</comment>
<feature type="domain" description="PhoU" evidence="7">
    <location>
        <begin position="129"/>
        <end position="212"/>
    </location>
</feature>
<evidence type="ECO:0000256" key="3">
    <source>
        <dbReference type="ARBA" id="ARBA00022448"/>
    </source>
</evidence>
<dbReference type="Gene3D" id="1.20.58.220">
    <property type="entry name" value="Phosphate transport system protein phou homolog 2, domain 2"/>
    <property type="match status" value="2"/>
</dbReference>
<dbReference type="OrthoDB" id="9814256at2"/>
<evidence type="ECO:0000256" key="4">
    <source>
        <dbReference type="ARBA" id="ARBA00022490"/>
    </source>
</evidence>
<dbReference type="GO" id="GO:0006817">
    <property type="term" value="P:phosphate ion transport"/>
    <property type="evidence" value="ECO:0007669"/>
    <property type="project" value="UniProtKB-KW"/>
</dbReference>
<comment type="subunit">
    <text evidence="6">Homodimer.</text>
</comment>
<evidence type="ECO:0000259" key="7">
    <source>
        <dbReference type="Pfam" id="PF01895"/>
    </source>
</evidence>
<dbReference type="SUPFAM" id="SSF109755">
    <property type="entry name" value="PhoU-like"/>
    <property type="match status" value="1"/>
</dbReference>
<evidence type="ECO:0000313" key="9">
    <source>
        <dbReference type="Proteomes" id="UP000009145"/>
    </source>
</evidence>
<dbReference type="PANTHER" id="PTHR42930">
    <property type="entry name" value="PHOSPHATE-SPECIFIC TRANSPORT SYSTEM ACCESSORY PROTEIN PHOU"/>
    <property type="match status" value="1"/>
</dbReference>
<keyword evidence="4 6" id="KW-0963">Cytoplasm</keyword>
<dbReference type="PATRIC" id="fig|754477.3.peg.1782"/>
<dbReference type="eggNOG" id="COG0704">
    <property type="taxonomic scope" value="Bacteria"/>
</dbReference>
<dbReference type="InterPro" id="IPR038078">
    <property type="entry name" value="PhoU-like_sf"/>
</dbReference>
<feature type="domain" description="PhoU" evidence="7">
    <location>
        <begin position="25"/>
        <end position="111"/>
    </location>
</feature>
<gene>
    <name evidence="8" type="ordered locus">Q7C_1811</name>
</gene>
<protein>
    <recommendedName>
        <fullName evidence="6">Phosphate-specific transport system accessory protein PhoU</fullName>
    </recommendedName>
</protein>
<evidence type="ECO:0000256" key="5">
    <source>
        <dbReference type="ARBA" id="ARBA00022592"/>
    </source>
</evidence>
<dbReference type="PIRSF" id="PIRSF003107">
    <property type="entry name" value="PhoU"/>
    <property type="match status" value="1"/>
</dbReference>
<evidence type="ECO:0000256" key="6">
    <source>
        <dbReference type="PIRNR" id="PIRNR003107"/>
    </source>
</evidence>
<dbReference type="STRING" id="754477.Q7C_1811"/>
<comment type="function">
    <text evidence="6">Plays a role in the regulation of phosphate uptake.</text>
</comment>
<dbReference type="NCBIfam" id="TIGR02135">
    <property type="entry name" value="phoU_full"/>
    <property type="match status" value="1"/>
</dbReference>
<dbReference type="Proteomes" id="UP000009145">
    <property type="component" value="Chromosome"/>
</dbReference>
<dbReference type="PANTHER" id="PTHR42930:SF3">
    <property type="entry name" value="PHOSPHATE-SPECIFIC TRANSPORT SYSTEM ACCESSORY PROTEIN PHOU"/>
    <property type="match status" value="1"/>
</dbReference>